<dbReference type="EMBL" id="CP073767">
    <property type="protein sequence ID" value="UWZ58788.1"/>
    <property type="molecule type" value="Genomic_DNA"/>
</dbReference>
<proteinExistence type="predicted"/>
<reference evidence="1" key="1">
    <citation type="submission" date="2021-04" db="EMBL/GenBank/DDBJ databases">
        <title>Dactylosporangium aurantiacum NRRL B-8018 full assembly.</title>
        <authorList>
            <person name="Hartkoorn R.C."/>
            <person name="Beaudoing E."/>
            <person name="Hot D."/>
        </authorList>
    </citation>
    <scope>NUCLEOTIDE SEQUENCE</scope>
    <source>
        <strain evidence="1">NRRL B-8018</strain>
    </source>
</reference>
<accession>A0A9Q9IPE7</accession>
<dbReference type="Proteomes" id="UP001058003">
    <property type="component" value="Chromosome"/>
</dbReference>
<evidence type="ECO:0000313" key="1">
    <source>
        <dbReference type="EMBL" id="UWZ58788.1"/>
    </source>
</evidence>
<keyword evidence="2" id="KW-1185">Reference proteome</keyword>
<gene>
    <name evidence="1" type="ORF">Daura_23040</name>
</gene>
<evidence type="ECO:0000313" key="2">
    <source>
        <dbReference type="Proteomes" id="UP001058003"/>
    </source>
</evidence>
<dbReference type="AlphaFoldDB" id="A0A9Q9IPE7"/>
<name>A0A9Q9IPE7_9ACTN</name>
<organism evidence="1 2">
    <name type="scientific">Dactylosporangium aurantiacum</name>
    <dbReference type="NCBI Taxonomy" id="35754"/>
    <lineage>
        <taxon>Bacteria</taxon>
        <taxon>Bacillati</taxon>
        <taxon>Actinomycetota</taxon>
        <taxon>Actinomycetes</taxon>
        <taxon>Micromonosporales</taxon>
        <taxon>Micromonosporaceae</taxon>
        <taxon>Dactylosporangium</taxon>
    </lineage>
</organism>
<protein>
    <submittedName>
        <fullName evidence="1">Uncharacterized protein</fullName>
    </submittedName>
</protein>
<dbReference type="RefSeq" id="WP_156089678.1">
    <property type="nucleotide sequence ID" value="NZ_CP073767.1"/>
</dbReference>
<dbReference type="KEGG" id="daur:Daura_23040"/>
<sequence length="67" mass="7492">MYLFLCGCRRDVIDAELVERLAGDRVEAESMWLADLGPDGLGAVFKSLFAEVRIGAGAEELAYRWRI</sequence>